<accession>A0A819VFW5</accession>
<evidence type="ECO:0000256" key="3">
    <source>
        <dbReference type="ARBA" id="ARBA00022771"/>
    </source>
</evidence>
<name>A0A819VFW5_9BILA</name>
<evidence type="ECO:0000256" key="1">
    <source>
        <dbReference type="ARBA" id="ARBA00022723"/>
    </source>
</evidence>
<dbReference type="SMART" id="SM00355">
    <property type="entry name" value="ZnF_C2H2"/>
    <property type="match status" value="4"/>
</dbReference>
<dbReference type="Proteomes" id="UP000663844">
    <property type="component" value="Unassembled WGS sequence"/>
</dbReference>
<evidence type="ECO:0000256" key="5">
    <source>
        <dbReference type="PROSITE-ProRule" id="PRU00042"/>
    </source>
</evidence>
<dbReference type="PROSITE" id="PS00028">
    <property type="entry name" value="ZINC_FINGER_C2H2_1"/>
    <property type="match status" value="4"/>
</dbReference>
<keyword evidence="1" id="KW-0479">Metal-binding</keyword>
<dbReference type="PROSITE" id="PS50157">
    <property type="entry name" value="ZINC_FINGER_C2H2_2"/>
    <property type="match status" value="2"/>
</dbReference>
<dbReference type="Pfam" id="PF01936">
    <property type="entry name" value="NYN"/>
    <property type="match status" value="1"/>
</dbReference>
<dbReference type="SUPFAM" id="SSF57667">
    <property type="entry name" value="beta-beta-alpha zinc fingers"/>
    <property type="match status" value="1"/>
</dbReference>
<dbReference type="AlphaFoldDB" id="A0A819VFW5"/>
<protein>
    <recommendedName>
        <fullName evidence="7">C2H2-type domain-containing protein</fullName>
    </recommendedName>
</protein>
<gene>
    <name evidence="8" type="ORF">JYZ213_LOCUS20797</name>
    <name evidence="9" type="ORF">OXD698_LOCUS35798</name>
</gene>
<dbReference type="InterPro" id="IPR013087">
    <property type="entry name" value="Znf_C2H2_type"/>
</dbReference>
<feature type="region of interest" description="Disordered" evidence="6">
    <location>
        <begin position="246"/>
        <end position="276"/>
    </location>
</feature>
<evidence type="ECO:0000313" key="9">
    <source>
        <dbReference type="EMBL" id="CAF4108222.1"/>
    </source>
</evidence>
<dbReference type="Gene3D" id="3.40.50.1010">
    <property type="entry name" value="5'-nuclease"/>
    <property type="match status" value="1"/>
</dbReference>
<dbReference type="GO" id="GO:0004540">
    <property type="term" value="F:RNA nuclease activity"/>
    <property type="evidence" value="ECO:0007669"/>
    <property type="project" value="InterPro"/>
</dbReference>
<keyword evidence="2" id="KW-0677">Repeat</keyword>
<dbReference type="GO" id="GO:0008270">
    <property type="term" value="F:zinc ion binding"/>
    <property type="evidence" value="ECO:0007669"/>
    <property type="project" value="UniProtKB-KW"/>
</dbReference>
<comment type="caution">
    <text evidence="9">The sequence shown here is derived from an EMBL/GenBank/DDBJ whole genome shotgun (WGS) entry which is preliminary data.</text>
</comment>
<dbReference type="EMBL" id="CAJNOG010000222">
    <property type="protein sequence ID" value="CAF1090288.1"/>
    <property type="molecule type" value="Genomic_DNA"/>
</dbReference>
<reference evidence="9" key="1">
    <citation type="submission" date="2021-02" db="EMBL/GenBank/DDBJ databases">
        <authorList>
            <person name="Nowell W R."/>
        </authorList>
    </citation>
    <scope>NUCLEOTIDE SEQUENCE</scope>
</reference>
<dbReference type="InterPro" id="IPR021139">
    <property type="entry name" value="NYN"/>
</dbReference>
<evidence type="ECO:0000313" key="8">
    <source>
        <dbReference type="EMBL" id="CAF1090288.1"/>
    </source>
</evidence>
<organism evidence="9 10">
    <name type="scientific">Adineta steineri</name>
    <dbReference type="NCBI Taxonomy" id="433720"/>
    <lineage>
        <taxon>Eukaryota</taxon>
        <taxon>Metazoa</taxon>
        <taxon>Spiralia</taxon>
        <taxon>Gnathifera</taxon>
        <taxon>Rotifera</taxon>
        <taxon>Eurotatoria</taxon>
        <taxon>Bdelloidea</taxon>
        <taxon>Adinetida</taxon>
        <taxon>Adinetidae</taxon>
        <taxon>Adineta</taxon>
    </lineage>
</organism>
<evidence type="ECO:0000313" key="10">
    <source>
        <dbReference type="Proteomes" id="UP000663844"/>
    </source>
</evidence>
<dbReference type="PANTHER" id="PTHR24379:SF121">
    <property type="entry name" value="C2H2-TYPE DOMAIN-CONTAINING PROTEIN"/>
    <property type="match status" value="1"/>
</dbReference>
<keyword evidence="3 5" id="KW-0863">Zinc-finger</keyword>
<dbReference type="Proteomes" id="UP000663845">
    <property type="component" value="Unassembled WGS sequence"/>
</dbReference>
<feature type="domain" description="C2H2-type" evidence="7">
    <location>
        <begin position="202"/>
        <end position="231"/>
    </location>
</feature>
<evidence type="ECO:0000259" key="7">
    <source>
        <dbReference type="PROSITE" id="PS50157"/>
    </source>
</evidence>
<dbReference type="EMBL" id="CAJOAZ010005656">
    <property type="protein sequence ID" value="CAF4108222.1"/>
    <property type="molecule type" value="Genomic_DNA"/>
</dbReference>
<proteinExistence type="predicted"/>
<keyword evidence="4" id="KW-0862">Zinc</keyword>
<dbReference type="PANTHER" id="PTHR24379">
    <property type="entry name" value="KRAB AND ZINC FINGER DOMAIN-CONTAINING"/>
    <property type="match status" value="1"/>
</dbReference>
<dbReference type="Pfam" id="PF00096">
    <property type="entry name" value="zf-C2H2"/>
    <property type="match status" value="1"/>
</dbReference>
<dbReference type="InterPro" id="IPR036236">
    <property type="entry name" value="Znf_C2H2_sf"/>
</dbReference>
<evidence type="ECO:0000256" key="4">
    <source>
        <dbReference type="ARBA" id="ARBA00022833"/>
    </source>
</evidence>
<feature type="domain" description="C2H2-type" evidence="7">
    <location>
        <begin position="232"/>
        <end position="261"/>
    </location>
</feature>
<sequence length="304" mass="34249">MLVITPELQEVGFTCYCDVGTISQANQLSLAHANVRIAHVPGRKAGSVDRQILLDLDRFERAYRSPATIVLISGDIDFVGKLADLRHQAHFEVIVIHNKPAKQELKATVNRHYSWDIFTFPMQSSPMNDAFATCQVSSTPGAPPSNPISYHDYGNVYSTRDRYSPPYSSVPAQNLLQCSQCTSEFETENSLQQHQIAKQHLFDCSLCDDSFFTHAALFQHQKNKRHNQREVHLCVDCNRTFRTPTSLEQHENARGHGAELSSSSSSSETERSDTKSPEFYCSKCNIEFQSGGFYVAHMLVHVFD</sequence>
<evidence type="ECO:0000256" key="2">
    <source>
        <dbReference type="ARBA" id="ARBA00022737"/>
    </source>
</evidence>
<evidence type="ECO:0000256" key="6">
    <source>
        <dbReference type="SAM" id="MobiDB-lite"/>
    </source>
</evidence>
<feature type="compositionally biased region" description="Basic and acidic residues" evidence="6">
    <location>
        <begin position="248"/>
        <end position="257"/>
    </location>
</feature>
<dbReference type="Gene3D" id="3.30.160.60">
    <property type="entry name" value="Classic Zinc Finger"/>
    <property type="match status" value="2"/>
</dbReference>